<organism evidence="2 3">
    <name type="scientific">Caldimonas caldifontis</name>
    <dbReference type="NCBI Taxonomy" id="1452508"/>
    <lineage>
        <taxon>Bacteria</taxon>
        <taxon>Pseudomonadati</taxon>
        <taxon>Pseudomonadota</taxon>
        <taxon>Betaproteobacteria</taxon>
        <taxon>Burkholderiales</taxon>
        <taxon>Sphaerotilaceae</taxon>
        <taxon>Caldimonas</taxon>
    </lineage>
</organism>
<accession>A0A2S5SYB1</accession>
<dbReference type="InterPro" id="IPR025391">
    <property type="entry name" value="DUF4123"/>
</dbReference>
<dbReference type="Pfam" id="PF13503">
    <property type="entry name" value="DUF4123"/>
    <property type="match status" value="1"/>
</dbReference>
<feature type="domain" description="DUF4123" evidence="1">
    <location>
        <begin position="109"/>
        <end position="203"/>
    </location>
</feature>
<evidence type="ECO:0000313" key="2">
    <source>
        <dbReference type="EMBL" id="PPE67692.1"/>
    </source>
</evidence>
<dbReference type="AlphaFoldDB" id="A0A2S5SYB1"/>
<name>A0A2S5SYB1_9BURK</name>
<reference evidence="2 3" key="1">
    <citation type="submission" date="2018-02" db="EMBL/GenBank/DDBJ databases">
        <title>Reclassifiation of [Polyangium] brachysporum DSM 7029 as Guopingzhaonella breviflexa gen. nov., sp. nov., a member of the family Comamonadaceae.</title>
        <authorList>
            <person name="Tang B."/>
        </authorList>
    </citation>
    <scope>NUCLEOTIDE SEQUENCE [LARGE SCALE GENOMIC DNA]</scope>
    <source>
        <strain evidence="2 3">BCRC 80649</strain>
    </source>
</reference>
<gene>
    <name evidence="2" type="ORF">C1704_02175</name>
</gene>
<proteinExistence type="predicted"/>
<sequence length="313" mass="33707">MPQQDSGRGSARGKCAVNLSDAPVLASRFDPRTTAQALTARRAAELRGQWSLSLAAVYVLIDPVLGDPVMTQPLPQGLSLADLNDHRSQVWGRASHALALPPGVVLDSALAPYLVELDAAEDPWLDITVGWAVQEAVASWTDTRHEGVPHRVGGWLQSAAPTPELTRMLSAWLTLSTEAATTARYLRVADRRVWSLMVHVLGAGHVAERLTPIQHWHWLDAHAAWQGLCAAAHADAQEPADPQPLARFSKAQWAVMAQGPAIHAHIAQHQARRVMTADVTVAAQSAPVSDAQWRAAVAHAGLKNKTDQEGRAP</sequence>
<dbReference type="OrthoDB" id="8859301at2"/>
<dbReference type="EMBL" id="PSNX01000002">
    <property type="protein sequence ID" value="PPE67692.1"/>
    <property type="molecule type" value="Genomic_DNA"/>
</dbReference>
<protein>
    <recommendedName>
        <fullName evidence="1">DUF4123 domain-containing protein</fullName>
    </recommendedName>
</protein>
<evidence type="ECO:0000259" key="1">
    <source>
        <dbReference type="Pfam" id="PF13503"/>
    </source>
</evidence>
<dbReference type="Proteomes" id="UP000238605">
    <property type="component" value="Unassembled WGS sequence"/>
</dbReference>
<comment type="caution">
    <text evidence="2">The sequence shown here is derived from an EMBL/GenBank/DDBJ whole genome shotgun (WGS) entry which is preliminary data.</text>
</comment>
<keyword evidence="3" id="KW-1185">Reference proteome</keyword>
<evidence type="ECO:0000313" key="3">
    <source>
        <dbReference type="Proteomes" id="UP000238605"/>
    </source>
</evidence>